<reference evidence="1" key="1">
    <citation type="submission" date="2024-12" db="EMBL/GenBank/DDBJ databases">
        <authorList>
            <person name="Wu N."/>
        </authorList>
    </citation>
    <scope>NUCLEOTIDE SEQUENCE</scope>
    <source>
        <strain evidence="1">P15</strain>
    </source>
</reference>
<evidence type="ECO:0000313" key="1">
    <source>
        <dbReference type="EMBL" id="MFM9328446.1"/>
    </source>
</evidence>
<name>A0ACC7NUL6_9BACL</name>
<comment type="caution">
    <text evidence="1">The sequence shown here is derived from an EMBL/GenBank/DDBJ whole genome shotgun (WGS) entry which is preliminary data.</text>
</comment>
<dbReference type="EMBL" id="JBJURJ010000005">
    <property type="protein sequence ID" value="MFM9328446.1"/>
    <property type="molecule type" value="Genomic_DNA"/>
</dbReference>
<sequence>MAGFKIRKRFIWFLTGLLVFAGLGLGIYAPRAEAAEGSSGDIAPLLLEDFIDVSDWTDVYKGRGTFEVIDGVGVMTPNSNSYGYSAKSVIYNVSELPILRLKIDSVDEGGLWALKLNAGDGDKTIQGDTNKTGEITFDLRKNEYTKNWSGEKNFEIRLMFGSNTKDKSFRISELWAEPGVPSTPSGLIAVAGDTSATLSWNASAGTVSYNVYQYEGAVAPVDPADWNLVGTDVTDPTYTVTGLTNGTSYTFAIKAANELGESDFSGTAIVIPASEDSSGEIVPLQLEDFSDGDVSKWTDLTRGTIEEIDGVGVITHTEDKWGNVGIPVTYNVTDLPILRLKMDSVDEGITWALKLKTSDGELTVVTDTVKTGEFAFDLRKVDQSWGMAGLKNFTIRLVYPSGTGNKSFRVSELWAEPASAPAAPNDLVASVGNSWAALSWNNIVDAGGYGVADRYDVYQYESSAAPENPADWERVGIDVTDAAFTATGLTIGKEYVFAVKAKNAEGESDYSAVAIAAPIPTYKLNLMTFNIKDGSGVDAELWNTRKRIFTKIINDFAPDVFGMQEAHNELINYLINNLDEQYASIGVSRYGNTEEEYNNILYRSDKFEVVDSGTFWLSDTPNLVGSKSLFDPQFPRIATWAKFKAIDNPQAEFYYFNTHFSTKDEAKKQGSSVILDQMDQIVDSPDVPVFLGGDLNADTDNAAFRLLENSSLNDTWAKAGHSYTDDGTYGNFEGLLNEGHIDWIFERNVNKIQSIKINHYNEGGIYPSDHYPVELVVEIPLTGRVGATVPGAPHDVYAASDEGSAKVLFVPSRDDGGSDILNYKVTVLQGGIPIKTEKGDASPISVTGLDKDGEYTFTVSAVNAVGESAQSNPSKPIYELANEELGLPYLAAAVSSDHLVSGKITITPTNNPVDDQEYALFWGNASGKLSEVPIATIPVGNMEDVNYTFDKKTVPSGATAILVYTRILGFQSTAYSKDMLPTAGVQPLQIEDFSDVSDWTDLRYGKVTATDGVGTISVNEMNYDGTIYKDRSFGYAGIPVSYNLTDLPILRVKIDSLDDGAKWALKLHTEPHQGGGDITIQGDTDETGVFTFDLRKITSWDGNKDFIIKVFAIGVGKSLKVSELRTEPAVVLPAEPSEPSTPSDNGNTPVTDNPVKSTSGSIVIPAGKAGEVGLEDAALVKVPAGAAEQELRITIEKLLDAAQWKTDQGDIVSHVFEMLKNVFGNFKKPVTISLKFDQTAVKAGQRAAIFYYDEAKKVWVEIGGKIEGDRITAEVNHFTKFAVMTIEQADGEPNPSLPTFSDIEGHWANSSIISAVAKKLVVGYPDGTFKPNKSVTRAEFTIMLMNALKKETTDTVLTFKDRDKIGEWAAKAVAQAVEAGIVSGYEDGNFRPNTIITRSEMAVMIAKALQFPADQATDTGFVDDEKIPQWAKSAVKALTGLGIISGRGGDIFAPNDSATRAEAVTLLLNMLDK</sequence>
<dbReference type="Proteomes" id="UP001631969">
    <property type="component" value="Unassembled WGS sequence"/>
</dbReference>
<evidence type="ECO:0000313" key="2">
    <source>
        <dbReference type="Proteomes" id="UP001631969"/>
    </source>
</evidence>
<proteinExistence type="predicted"/>
<gene>
    <name evidence="1" type="ORF">ACI1P1_09120</name>
</gene>
<keyword evidence="2" id="KW-1185">Reference proteome</keyword>
<accession>A0ACC7NUL6</accession>
<organism evidence="1 2">
    <name type="scientific">Paenibacillus mesotrionivorans</name>
    <dbReference type="NCBI Taxonomy" id="3160968"/>
    <lineage>
        <taxon>Bacteria</taxon>
        <taxon>Bacillati</taxon>
        <taxon>Bacillota</taxon>
        <taxon>Bacilli</taxon>
        <taxon>Bacillales</taxon>
        <taxon>Paenibacillaceae</taxon>
        <taxon>Paenibacillus</taxon>
    </lineage>
</organism>
<protein>
    <submittedName>
        <fullName evidence="1">S-layer homology domain-containing protein</fullName>
    </submittedName>
</protein>